<feature type="region of interest" description="Disordered" evidence="1">
    <location>
        <begin position="263"/>
        <end position="304"/>
    </location>
</feature>
<organism evidence="3 4">
    <name type="scientific">Kribbella solani</name>
    <dbReference type="NCBI Taxonomy" id="236067"/>
    <lineage>
        <taxon>Bacteria</taxon>
        <taxon>Bacillati</taxon>
        <taxon>Actinomycetota</taxon>
        <taxon>Actinomycetes</taxon>
        <taxon>Propionibacteriales</taxon>
        <taxon>Kribbellaceae</taxon>
        <taxon>Kribbella</taxon>
    </lineage>
</organism>
<feature type="chain" id="PRO_5038864351" evidence="2">
    <location>
        <begin position="36"/>
        <end position="304"/>
    </location>
</feature>
<sequence>MRFQLPRKPGRRLTPTVLTAAAVAGVVTFSLVASAPTGNAAARPSSAYAVSAEGQVPIAKTPYAESPDGKRQTATALELPKNPLISVRAGTATAGNDSASVELFDIVIGPDLLSQVKLPPELQQQCASLPKTGAADLPLPDLALPDLGLPLPKLTTKDLPVKNLPDLCNLLLNPPKSLLGIDSLNVWCSGDQGGVDLGSLTLLGQKLKLPSTKQGATLPAAPLATITVNSQGKHSDGAFTITGLTINLGGAETINLASATCAKPATKPKPKPLPQPVNPAPAQVATPPSAPVPTPVKTHQPVTG</sequence>
<dbReference type="AlphaFoldDB" id="A0A841DFV2"/>
<proteinExistence type="predicted"/>
<accession>A0A841DFV2</accession>
<evidence type="ECO:0000313" key="3">
    <source>
        <dbReference type="EMBL" id="MBB5977974.1"/>
    </source>
</evidence>
<feature type="signal peptide" evidence="2">
    <location>
        <begin position="1"/>
        <end position="35"/>
    </location>
</feature>
<evidence type="ECO:0000313" key="4">
    <source>
        <dbReference type="Proteomes" id="UP000558997"/>
    </source>
</evidence>
<keyword evidence="4" id="KW-1185">Reference proteome</keyword>
<reference evidence="3 4" key="1">
    <citation type="submission" date="2020-08" db="EMBL/GenBank/DDBJ databases">
        <title>Sequencing the genomes of 1000 actinobacteria strains.</title>
        <authorList>
            <person name="Klenk H.-P."/>
        </authorList>
    </citation>
    <scope>NUCLEOTIDE SEQUENCE [LARGE SCALE GENOMIC DNA]</scope>
    <source>
        <strain evidence="3 4">DSM 17294</strain>
    </source>
</reference>
<keyword evidence="2" id="KW-0732">Signal</keyword>
<name>A0A841DFV2_9ACTN</name>
<dbReference type="Proteomes" id="UP000558997">
    <property type="component" value="Unassembled WGS sequence"/>
</dbReference>
<dbReference type="EMBL" id="JACHNF010000001">
    <property type="protein sequence ID" value="MBB5977974.1"/>
    <property type="molecule type" value="Genomic_DNA"/>
</dbReference>
<comment type="caution">
    <text evidence="3">The sequence shown here is derived from an EMBL/GenBank/DDBJ whole genome shotgun (WGS) entry which is preliminary data.</text>
</comment>
<dbReference type="RefSeq" id="WP_184832186.1">
    <property type="nucleotide sequence ID" value="NZ_BAAAVN010000015.1"/>
</dbReference>
<gene>
    <name evidence="3" type="ORF">HDA44_001315</name>
</gene>
<evidence type="ECO:0000256" key="2">
    <source>
        <dbReference type="SAM" id="SignalP"/>
    </source>
</evidence>
<protein>
    <submittedName>
        <fullName evidence="3">Uncharacterized protein</fullName>
    </submittedName>
</protein>
<evidence type="ECO:0000256" key="1">
    <source>
        <dbReference type="SAM" id="MobiDB-lite"/>
    </source>
</evidence>